<dbReference type="Pfam" id="PF00753">
    <property type="entry name" value="Lactamase_B"/>
    <property type="match status" value="1"/>
</dbReference>
<dbReference type="InterPro" id="IPR001279">
    <property type="entry name" value="Metallo-B-lactamas"/>
</dbReference>
<dbReference type="PANTHER" id="PTHR23200">
    <property type="entry name" value="METALLO-BETA-LACTAMASE DOMAIN-CONTAINING PROTEIN 1"/>
    <property type="match status" value="1"/>
</dbReference>
<sequence length="227" mass="25560">MMLSETDVATSEIRASENPMIYIIREGSVAHNNENDYEFVSSITLVIDGSERILVDTGLSTDINGRTWIMQRLSELGAPPPSINHVITTHGHPDHSGNTNYFPDASHYAGRFMHIGSNFSRIFQDDIEKLTKNVYLLKTPGHTSDDISVFINNTSFFGTVVISGDIFIRKEDMKDSTMWKQLAANETQQEESRRRLLCLADCIVPGHGPLFRITSNMKRELNCLSSY</sequence>
<evidence type="ECO:0000313" key="8">
    <source>
        <dbReference type="Proteomes" id="UP000050640"/>
    </source>
</evidence>
<comment type="subunit">
    <text evidence="2">Homodimer.</text>
</comment>
<comment type="subcellular location">
    <subcellularLocation>
        <location evidence="1">Cytoplasm</location>
        <location evidence="1">Cytosol</location>
    </subcellularLocation>
</comment>
<evidence type="ECO:0000256" key="2">
    <source>
        <dbReference type="ARBA" id="ARBA00011738"/>
    </source>
</evidence>
<proteinExistence type="predicted"/>
<dbReference type="WBParaSite" id="EEL_0000170001-mRNA-1">
    <property type="protein sequence ID" value="EEL_0000170001-mRNA-1"/>
    <property type="gene ID" value="EEL_0000170001"/>
</dbReference>
<evidence type="ECO:0000256" key="4">
    <source>
        <dbReference type="ARBA" id="ARBA00032988"/>
    </source>
</evidence>
<feature type="domain" description="Metallo-beta-lactamase" evidence="7">
    <location>
        <begin position="40"/>
        <end position="207"/>
    </location>
</feature>
<evidence type="ECO:0000256" key="3">
    <source>
        <dbReference type="ARBA" id="ARBA00014856"/>
    </source>
</evidence>
<dbReference type="AlphaFoldDB" id="A0A0R3RJP1"/>
<dbReference type="CDD" id="cd07711">
    <property type="entry name" value="MBLAC1-like_MBL-fold"/>
    <property type="match status" value="1"/>
</dbReference>
<organism evidence="8 9">
    <name type="scientific">Elaeophora elaphi</name>
    <dbReference type="NCBI Taxonomy" id="1147741"/>
    <lineage>
        <taxon>Eukaryota</taxon>
        <taxon>Metazoa</taxon>
        <taxon>Ecdysozoa</taxon>
        <taxon>Nematoda</taxon>
        <taxon>Chromadorea</taxon>
        <taxon>Rhabditida</taxon>
        <taxon>Spirurina</taxon>
        <taxon>Spiruromorpha</taxon>
        <taxon>Filarioidea</taxon>
        <taxon>Onchocercidae</taxon>
        <taxon>Elaeophora</taxon>
    </lineage>
</organism>
<evidence type="ECO:0000313" key="9">
    <source>
        <dbReference type="WBParaSite" id="EEL_0000170001-mRNA-1"/>
    </source>
</evidence>
<evidence type="ECO:0000256" key="6">
    <source>
        <dbReference type="ARBA" id="ARBA00045869"/>
    </source>
</evidence>
<dbReference type="InterPro" id="IPR039344">
    <property type="entry name" value="MBLAC1"/>
</dbReference>
<evidence type="ECO:0000256" key="1">
    <source>
        <dbReference type="ARBA" id="ARBA00004514"/>
    </source>
</evidence>
<reference evidence="9" key="1">
    <citation type="submission" date="2017-02" db="UniProtKB">
        <authorList>
            <consortium name="WormBaseParasite"/>
        </authorList>
    </citation>
    <scope>IDENTIFICATION</scope>
</reference>
<name>A0A0R3RJP1_9BILA</name>
<comment type="function">
    <text evidence="6">Endoribonuclease that catalyzes the hydrolysis of histone-coding pre-mRNA 3'-end. Involved in histone pre-mRNA processing during the S-phase of the cell cycle, which is required for entering/progressing through S-phase. Cleaves histone pre-mRNA at a major and a minor cleavage site after the 5'-ACCCA-3' and the 5'-ACCCACA-3' sequence, respectively, and located downstream of the stem-loop. May require the presence of the HDE element located at the histone pre-RNA 3'-end to avoid non-specific cleavage.</text>
</comment>
<accession>A0A0R3RJP1</accession>
<evidence type="ECO:0000256" key="5">
    <source>
        <dbReference type="ARBA" id="ARBA00044690"/>
    </source>
</evidence>
<comment type="catalytic activity">
    <reaction evidence="5">
        <text>a ribonucleotidyl-ribonucleotide-RNA + H2O = a 3'-end ribonucleotide-RNA + a 5'-end 5'-phospho-ribonucleoside-RNA + H(+)</text>
        <dbReference type="Rhea" id="RHEA:68096"/>
        <dbReference type="Rhea" id="RHEA-COMP:15179"/>
        <dbReference type="Rhea" id="RHEA-COMP:17355"/>
        <dbReference type="Rhea" id="RHEA-COMP:17428"/>
        <dbReference type="ChEBI" id="CHEBI:15377"/>
        <dbReference type="ChEBI" id="CHEBI:15378"/>
        <dbReference type="ChEBI" id="CHEBI:74896"/>
        <dbReference type="ChEBI" id="CHEBI:138282"/>
        <dbReference type="ChEBI" id="CHEBI:173118"/>
    </reaction>
    <physiologicalReaction direction="left-to-right" evidence="5">
        <dbReference type="Rhea" id="RHEA:68097"/>
    </physiologicalReaction>
</comment>
<dbReference type="Proteomes" id="UP000050640">
    <property type="component" value="Unplaced"/>
</dbReference>
<dbReference type="InterPro" id="IPR036866">
    <property type="entry name" value="RibonucZ/Hydroxyglut_hydro"/>
</dbReference>
<dbReference type="SMART" id="SM00849">
    <property type="entry name" value="Lactamase_B"/>
    <property type="match status" value="1"/>
</dbReference>
<protein>
    <recommendedName>
        <fullName evidence="3">Metallo-beta-lactamase domain-containing protein 1</fullName>
    </recommendedName>
    <alternativeName>
        <fullName evidence="4">Endoribonuclease MBLAC1</fullName>
    </alternativeName>
</protein>
<dbReference type="PANTHER" id="PTHR23200:SF48">
    <property type="entry name" value="METALLO-BETA-LACTAMASE DOMAIN-CONTAINING PROTEIN 1"/>
    <property type="match status" value="1"/>
</dbReference>
<dbReference type="GO" id="GO:0005829">
    <property type="term" value="C:cytosol"/>
    <property type="evidence" value="ECO:0007669"/>
    <property type="project" value="UniProtKB-SubCell"/>
</dbReference>
<dbReference type="SUPFAM" id="SSF56281">
    <property type="entry name" value="Metallo-hydrolase/oxidoreductase"/>
    <property type="match status" value="1"/>
</dbReference>
<keyword evidence="8" id="KW-1185">Reference proteome</keyword>
<dbReference type="Gene3D" id="3.60.15.10">
    <property type="entry name" value="Ribonuclease Z/Hydroxyacylglutathione hydrolase-like"/>
    <property type="match status" value="1"/>
</dbReference>
<evidence type="ECO:0000259" key="7">
    <source>
        <dbReference type="SMART" id="SM00849"/>
    </source>
</evidence>